<comment type="caution">
    <text evidence="2">The sequence shown here is derived from an EMBL/GenBank/DDBJ whole genome shotgun (WGS) entry which is preliminary data.</text>
</comment>
<sequence length="271" mass="27731">MAHPPARPRALPVLRRALLDGWRGQIGWSIGVVAVVGLYLPLFPAMRTPELAGVLNSLPPELVRTLGYEDIATGAGYTQATFFGLIGFVLITIAGIAWGAAAIGGAEESGRLELTLAHAVGRVQYALESAAAVLVKLLLLGVVAWAAIALLNGPAELDLQLGKLVAVVFAWVGVGLFSATAALAAGAVTGRRAWGLGVGAGVAVAGYVLQAVANNSDDLDWLRVFSPYEWAFGQAPLANGVDGPGLALLWGGGAVLIALATAALARRDVTG</sequence>
<feature type="transmembrane region" description="Helical" evidence="1">
    <location>
        <begin position="125"/>
        <end position="152"/>
    </location>
</feature>
<dbReference type="EMBL" id="JACSQP010000001">
    <property type="protein sequence ID" value="MBD7956361.1"/>
    <property type="molecule type" value="Genomic_DNA"/>
</dbReference>
<organism evidence="2 3">
    <name type="scientific">Microbacterium pullorum</name>
    <dbReference type="NCBI Taxonomy" id="2762236"/>
    <lineage>
        <taxon>Bacteria</taxon>
        <taxon>Bacillati</taxon>
        <taxon>Actinomycetota</taxon>
        <taxon>Actinomycetes</taxon>
        <taxon>Micrococcales</taxon>
        <taxon>Microbacteriaceae</taxon>
        <taxon>Microbacterium</taxon>
    </lineage>
</organism>
<proteinExistence type="predicted"/>
<keyword evidence="1" id="KW-1133">Transmembrane helix</keyword>
<feature type="transmembrane region" description="Helical" evidence="1">
    <location>
        <begin position="82"/>
        <end position="104"/>
    </location>
</feature>
<reference evidence="2 3" key="1">
    <citation type="submission" date="2020-08" db="EMBL/GenBank/DDBJ databases">
        <title>A Genomic Blueprint of the Chicken Gut Microbiome.</title>
        <authorList>
            <person name="Gilroy R."/>
            <person name="Ravi A."/>
            <person name="Getino M."/>
            <person name="Pursley I."/>
            <person name="Horton D.L."/>
            <person name="Alikhan N.-F."/>
            <person name="Baker D."/>
            <person name="Gharbi K."/>
            <person name="Hall N."/>
            <person name="Watson M."/>
            <person name="Adriaenssens E.M."/>
            <person name="Foster-Nyarko E."/>
            <person name="Jarju S."/>
            <person name="Secka A."/>
            <person name="Antonio M."/>
            <person name="Oren A."/>
            <person name="Chaudhuri R."/>
            <person name="La Ragione R.M."/>
            <person name="Hildebrand F."/>
            <person name="Pallen M.J."/>
        </authorList>
    </citation>
    <scope>NUCLEOTIDE SEQUENCE [LARGE SCALE GENOMIC DNA]</scope>
    <source>
        <strain evidence="2 3">Sa4CUA7</strain>
    </source>
</reference>
<dbReference type="Proteomes" id="UP000648352">
    <property type="component" value="Unassembled WGS sequence"/>
</dbReference>
<keyword evidence="1" id="KW-0812">Transmembrane</keyword>
<gene>
    <name evidence="2" type="ORF">H9651_01775</name>
</gene>
<accession>A0ABR8RYS3</accession>
<feature type="transmembrane region" description="Helical" evidence="1">
    <location>
        <begin position="21"/>
        <end position="42"/>
    </location>
</feature>
<dbReference type="Pfam" id="PF12679">
    <property type="entry name" value="ABC2_membrane_2"/>
    <property type="match status" value="1"/>
</dbReference>
<name>A0ABR8RYS3_9MICO</name>
<protein>
    <submittedName>
        <fullName evidence="2">ABC transporter permease subunit</fullName>
    </submittedName>
</protein>
<feature type="transmembrane region" description="Helical" evidence="1">
    <location>
        <begin position="193"/>
        <end position="213"/>
    </location>
</feature>
<evidence type="ECO:0000313" key="3">
    <source>
        <dbReference type="Proteomes" id="UP000648352"/>
    </source>
</evidence>
<feature type="transmembrane region" description="Helical" evidence="1">
    <location>
        <begin position="164"/>
        <end position="186"/>
    </location>
</feature>
<feature type="transmembrane region" description="Helical" evidence="1">
    <location>
        <begin position="247"/>
        <end position="265"/>
    </location>
</feature>
<evidence type="ECO:0000313" key="2">
    <source>
        <dbReference type="EMBL" id="MBD7956361.1"/>
    </source>
</evidence>
<evidence type="ECO:0000256" key="1">
    <source>
        <dbReference type="SAM" id="Phobius"/>
    </source>
</evidence>
<keyword evidence="3" id="KW-1185">Reference proteome</keyword>
<keyword evidence="1" id="KW-0472">Membrane</keyword>